<evidence type="ECO:0000256" key="1">
    <source>
        <dbReference type="ARBA" id="ARBA00022801"/>
    </source>
</evidence>
<feature type="coiled-coil region" evidence="2">
    <location>
        <begin position="23"/>
        <end position="50"/>
    </location>
</feature>
<dbReference type="GeneID" id="78276149"/>
<dbReference type="PROSITE" id="PS51257">
    <property type="entry name" value="PROKAR_LIPOPROTEIN"/>
    <property type="match status" value="1"/>
</dbReference>
<protein>
    <recommendedName>
        <fullName evidence="6">SrtB family sortase</fullName>
    </recommendedName>
</protein>
<dbReference type="AlphaFoldDB" id="A0A1U7NKQ7"/>
<accession>A0A1U7NKQ7</accession>
<dbReference type="EMBL" id="MPKA01000090">
    <property type="protein sequence ID" value="OLU44993.1"/>
    <property type="molecule type" value="Genomic_DNA"/>
</dbReference>
<dbReference type="CDD" id="cd05826">
    <property type="entry name" value="Sortase_B"/>
    <property type="match status" value="1"/>
</dbReference>
<reference evidence="4 5" key="1">
    <citation type="submission" date="2016-11" db="EMBL/GenBank/DDBJ databases">
        <title>Description of two novel members of the family Erysipelotrichaceae: Ileibacterium lipovorans gen. nov., sp. nov. and Dubosiella newyorkensis, gen. nov., sp. nov.</title>
        <authorList>
            <person name="Cox L.M."/>
            <person name="Sohn J."/>
            <person name="Tyrrell K.L."/>
            <person name="Citron D.M."/>
            <person name="Lawson P.A."/>
            <person name="Patel N.B."/>
            <person name="Iizumi T."/>
            <person name="Perez-Perez G.I."/>
            <person name="Goldstein E.J."/>
            <person name="Blaser M.J."/>
        </authorList>
    </citation>
    <scope>NUCLEOTIDE SEQUENCE [LARGE SCALE GENOMIC DNA]</scope>
    <source>
        <strain evidence="4 5">NYU-BL-A4</strain>
    </source>
</reference>
<organism evidence="4 5">
    <name type="scientific">Dubosiella newyorkensis</name>
    <dbReference type="NCBI Taxonomy" id="1862672"/>
    <lineage>
        <taxon>Bacteria</taxon>
        <taxon>Bacillati</taxon>
        <taxon>Bacillota</taxon>
        <taxon>Erysipelotrichia</taxon>
        <taxon>Erysipelotrichales</taxon>
        <taxon>Erysipelotrichaceae</taxon>
        <taxon>Dubosiella</taxon>
    </lineage>
</organism>
<dbReference type="InterPro" id="IPR005754">
    <property type="entry name" value="Sortase"/>
</dbReference>
<dbReference type="InterPro" id="IPR009835">
    <property type="entry name" value="SrtB"/>
</dbReference>
<dbReference type="RefSeq" id="WP_076341998.1">
    <property type="nucleotide sequence ID" value="NZ_CAJTMI010000003.1"/>
</dbReference>
<keyword evidence="3" id="KW-0732">Signal</keyword>
<sequence>MKRTLKKLGFLFFAGVLMLSGCSNSKEKNLEKAKKEYEKVQEEVVADDNDPINRKIDFAALEQTNPDIYAWIYIPDTTVDYPIVQSADDDSYYLRRTINKEDNEAGSIYTERYNKKDFSDPVTPVYGHTVFTENPEWDSMFTDLHKYEDPAFFESQPYIYIYTPTKTIKYQVFSALTFDDRYLLNEDYTDPETFQNYYDELINTAGANTNRDLQVSQASKILSLSTCVGVGSDQRWIVNATEVEEKAV</sequence>
<evidence type="ECO:0000313" key="4">
    <source>
        <dbReference type="EMBL" id="OLU44993.1"/>
    </source>
</evidence>
<dbReference type="GO" id="GO:0016787">
    <property type="term" value="F:hydrolase activity"/>
    <property type="evidence" value="ECO:0007669"/>
    <property type="project" value="UniProtKB-KW"/>
</dbReference>
<dbReference type="Gene3D" id="2.40.260.10">
    <property type="entry name" value="Sortase"/>
    <property type="match status" value="1"/>
</dbReference>
<feature type="chain" id="PRO_5012188694" description="SrtB family sortase" evidence="3">
    <location>
        <begin position="26"/>
        <end position="248"/>
    </location>
</feature>
<name>A0A1U7NKQ7_9FIRM</name>
<dbReference type="InterPro" id="IPR023365">
    <property type="entry name" value="Sortase_dom-sf"/>
</dbReference>
<keyword evidence="5" id="KW-1185">Reference proteome</keyword>
<gene>
    <name evidence="4" type="ORF">BO225_09370</name>
</gene>
<evidence type="ECO:0000256" key="2">
    <source>
        <dbReference type="SAM" id="Coils"/>
    </source>
</evidence>
<comment type="caution">
    <text evidence="4">The sequence shown here is derived from an EMBL/GenBank/DDBJ whole genome shotgun (WGS) entry which is preliminary data.</text>
</comment>
<evidence type="ECO:0008006" key="6">
    <source>
        <dbReference type="Google" id="ProtNLM"/>
    </source>
</evidence>
<feature type="signal peptide" evidence="3">
    <location>
        <begin position="1"/>
        <end position="25"/>
    </location>
</feature>
<keyword evidence="2" id="KW-0175">Coiled coil</keyword>
<dbReference type="OrthoDB" id="9806013at2"/>
<dbReference type="SUPFAM" id="SSF63817">
    <property type="entry name" value="Sortase"/>
    <property type="match status" value="1"/>
</dbReference>
<dbReference type="Pfam" id="PF04203">
    <property type="entry name" value="Sortase"/>
    <property type="match status" value="1"/>
</dbReference>
<evidence type="ECO:0000256" key="3">
    <source>
        <dbReference type="SAM" id="SignalP"/>
    </source>
</evidence>
<dbReference type="STRING" id="1862672.BO225_09370"/>
<keyword evidence="1" id="KW-0378">Hydrolase</keyword>
<dbReference type="Proteomes" id="UP000186705">
    <property type="component" value="Unassembled WGS sequence"/>
</dbReference>
<evidence type="ECO:0000313" key="5">
    <source>
        <dbReference type="Proteomes" id="UP000186705"/>
    </source>
</evidence>
<proteinExistence type="predicted"/>